<dbReference type="RefSeq" id="WP_338788385.1">
    <property type="nucleotide sequence ID" value="NZ_CP147403.1"/>
</dbReference>
<proteinExistence type="predicted"/>
<dbReference type="InterPro" id="IPR002935">
    <property type="entry name" value="SAM_O-MeTrfase"/>
</dbReference>
<dbReference type="PROSITE" id="PS51682">
    <property type="entry name" value="SAM_OMT_I"/>
    <property type="match status" value="1"/>
</dbReference>
<dbReference type="GO" id="GO:0008168">
    <property type="term" value="F:methyltransferase activity"/>
    <property type="evidence" value="ECO:0007669"/>
    <property type="project" value="UniProtKB-KW"/>
</dbReference>
<dbReference type="PANTHER" id="PTHR10509">
    <property type="entry name" value="O-METHYLTRANSFERASE-RELATED"/>
    <property type="match status" value="1"/>
</dbReference>
<dbReference type="InterPro" id="IPR029063">
    <property type="entry name" value="SAM-dependent_MTases_sf"/>
</dbReference>
<protein>
    <submittedName>
        <fullName evidence="4">O-methyltransferase</fullName>
        <ecNumber evidence="4">2.1.1.-</ecNumber>
    </submittedName>
</protein>
<dbReference type="EMBL" id="CP147403">
    <property type="protein sequence ID" value="WXB89918.1"/>
    <property type="molecule type" value="Genomic_DNA"/>
</dbReference>
<evidence type="ECO:0000256" key="3">
    <source>
        <dbReference type="ARBA" id="ARBA00022691"/>
    </source>
</evidence>
<keyword evidence="2 4" id="KW-0808">Transferase</keyword>
<dbReference type="Proteomes" id="UP001368328">
    <property type="component" value="Chromosome"/>
</dbReference>
<dbReference type="Pfam" id="PF01596">
    <property type="entry name" value="Methyltransf_3"/>
    <property type="match status" value="1"/>
</dbReference>
<organism evidence="4 5">
    <name type="scientific">Metabacillus rhizosphaerae</name>
    <dbReference type="NCBI Taxonomy" id="3117747"/>
    <lineage>
        <taxon>Bacteria</taxon>
        <taxon>Bacillati</taxon>
        <taxon>Bacillota</taxon>
        <taxon>Bacilli</taxon>
        <taxon>Bacillales</taxon>
        <taxon>Bacillaceae</taxon>
        <taxon>Metabacillus</taxon>
    </lineage>
</organism>
<keyword evidence="5" id="KW-1185">Reference proteome</keyword>
<keyword evidence="1 4" id="KW-0489">Methyltransferase</keyword>
<reference evidence="4 5" key="1">
    <citation type="submission" date="2024-02" db="EMBL/GenBank/DDBJ databases">
        <title>Seven novel Bacillus-like species.</title>
        <authorList>
            <person name="Liu G."/>
        </authorList>
    </citation>
    <scope>NUCLEOTIDE SEQUENCE [LARGE SCALE GENOMIC DNA]</scope>
    <source>
        <strain evidence="4 5">FJAT-53654</strain>
    </source>
</reference>
<dbReference type="PANTHER" id="PTHR10509:SF14">
    <property type="entry name" value="CAFFEOYL-COA O-METHYLTRANSFERASE 3-RELATED"/>
    <property type="match status" value="1"/>
</dbReference>
<name>A0ABZ2MWW7_9BACI</name>
<evidence type="ECO:0000256" key="2">
    <source>
        <dbReference type="ARBA" id="ARBA00022679"/>
    </source>
</evidence>
<gene>
    <name evidence="4" type="ORF">WCV66_06800</name>
</gene>
<evidence type="ECO:0000313" key="5">
    <source>
        <dbReference type="Proteomes" id="UP001368328"/>
    </source>
</evidence>
<dbReference type="EC" id="2.1.1.-" evidence="4"/>
<dbReference type="Gene3D" id="3.40.50.150">
    <property type="entry name" value="Vaccinia Virus protein VP39"/>
    <property type="match status" value="1"/>
</dbReference>
<accession>A0ABZ2MWW7</accession>
<dbReference type="SUPFAM" id="SSF53335">
    <property type="entry name" value="S-adenosyl-L-methionine-dependent methyltransferases"/>
    <property type="match status" value="1"/>
</dbReference>
<dbReference type="GO" id="GO:0032259">
    <property type="term" value="P:methylation"/>
    <property type="evidence" value="ECO:0007669"/>
    <property type="project" value="UniProtKB-KW"/>
</dbReference>
<dbReference type="InterPro" id="IPR050362">
    <property type="entry name" value="Cation-dep_OMT"/>
</dbReference>
<evidence type="ECO:0000313" key="4">
    <source>
        <dbReference type="EMBL" id="WXB89918.1"/>
    </source>
</evidence>
<evidence type="ECO:0000256" key="1">
    <source>
        <dbReference type="ARBA" id="ARBA00022603"/>
    </source>
</evidence>
<keyword evidence="3" id="KW-0949">S-adenosyl-L-methionine</keyword>
<sequence length="212" mass="23724">MNVEEYIHSLFTKDDAILEKVLESIHANGMRNISVPPEIGKLLTLLVKISGAKEILEIGALGGYSGICLVRGLREEGHLTSLELKEEYAQLAHENLQRAGFGDRVTYYTGEALKSLDQLEKNEKRFNFIFIDADKENYPNYLDRSIRLANPGALIVGDNVLQRGQVCDATYVDLRTENMRAFNQRMANDPDLESIILPVGQGLSIGRVKESK</sequence>